<keyword evidence="3 7" id="KW-0349">Heme</keyword>
<evidence type="ECO:0000256" key="8">
    <source>
        <dbReference type="RuleBase" id="RU000461"/>
    </source>
</evidence>
<dbReference type="GO" id="GO:0005506">
    <property type="term" value="F:iron ion binding"/>
    <property type="evidence" value="ECO:0007669"/>
    <property type="project" value="InterPro"/>
</dbReference>
<evidence type="ECO:0000313" key="10">
    <source>
        <dbReference type="Proteomes" id="UP000754883"/>
    </source>
</evidence>
<dbReference type="CDD" id="cd11040">
    <property type="entry name" value="CYP7_CYP8-like"/>
    <property type="match status" value="1"/>
</dbReference>
<evidence type="ECO:0000256" key="5">
    <source>
        <dbReference type="ARBA" id="ARBA00023004"/>
    </source>
</evidence>
<dbReference type="InterPro" id="IPR017972">
    <property type="entry name" value="Cyt_P450_CS"/>
</dbReference>
<protein>
    <recommendedName>
        <fullName evidence="11">Cytochrome P450</fullName>
    </recommendedName>
</protein>
<evidence type="ECO:0000256" key="6">
    <source>
        <dbReference type="ARBA" id="ARBA00023033"/>
    </source>
</evidence>
<feature type="binding site" description="axial binding residue" evidence="7">
    <location>
        <position position="447"/>
    </location>
    <ligand>
        <name>heme</name>
        <dbReference type="ChEBI" id="CHEBI:30413"/>
    </ligand>
    <ligandPart>
        <name>Fe</name>
        <dbReference type="ChEBI" id="CHEBI:18248"/>
    </ligandPart>
</feature>
<dbReference type="PANTHER" id="PTHR24304:SF2">
    <property type="entry name" value="24-HYDROXYCHOLESTEROL 7-ALPHA-HYDROXYLASE"/>
    <property type="match status" value="1"/>
</dbReference>
<dbReference type="GO" id="GO:0020037">
    <property type="term" value="F:heme binding"/>
    <property type="evidence" value="ECO:0007669"/>
    <property type="project" value="InterPro"/>
</dbReference>
<evidence type="ECO:0000256" key="2">
    <source>
        <dbReference type="ARBA" id="ARBA00010617"/>
    </source>
</evidence>
<dbReference type="GO" id="GO:0016705">
    <property type="term" value="F:oxidoreductase activity, acting on paired donors, with incorporation or reduction of molecular oxygen"/>
    <property type="evidence" value="ECO:0007669"/>
    <property type="project" value="InterPro"/>
</dbReference>
<keyword evidence="10" id="KW-1185">Reference proteome</keyword>
<comment type="caution">
    <text evidence="9">The sequence shown here is derived from an EMBL/GenBank/DDBJ whole genome shotgun (WGS) entry which is preliminary data.</text>
</comment>
<keyword evidence="4 7" id="KW-0479">Metal-binding</keyword>
<reference evidence="9 10" key="2">
    <citation type="submission" date="2021-10" db="EMBL/GenBank/DDBJ databases">
        <authorList>
            <person name="Piombo E."/>
        </authorList>
    </citation>
    <scope>NUCLEOTIDE SEQUENCE [LARGE SCALE GENOMIC DNA]</scope>
</reference>
<proteinExistence type="inferred from homology"/>
<dbReference type="GO" id="GO:0008395">
    <property type="term" value="F:steroid hydroxylase activity"/>
    <property type="evidence" value="ECO:0007669"/>
    <property type="project" value="TreeGrafter"/>
</dbReference>
<accession>A0A9N9UE65</accession>
<keyword evidence="5 7" id="KW-0408">Iron</keyword>
<sequence>MAFVGFHDQTENLAKRSQGPSLLDSTAYGNLFGQFRQALGAWAVSEVLIVKHINISPDIARNYTNRSHEIFTIQMLGKKLYIVTAPEDVAAVYKNTVSLGFDGHLNDLLVSFGFGEEALRKAWHTPTPGDHNYIPNNLINPDQVNFIHHTEETFKKQLLPGPRMDTIGSVFLEALHQSVHFDHLGFCTSAPPQAPCKHISLYDLCRFTMVDAATRSLFGSHLHNINHRVVDHMLGFNDYAWQVFFRLPRFLGLGVSEPQRHLMDTLRQFVQLPREKRAQAAWAIQTVLQSSEHVGIDLESRTSVLLMMFWAANSNEYNIAFWVIAHLLYDEALKDLVIQETEAAWQSGALDIKYLCSHCPNLEAIFNEALRLNGGAMVSRIVLEKTIIGGKELQPGNAIIMPSRQLHTNEKVWGSNPREFDPARFLKHKTMTRHSSFRPFGGGITYCPGRVLAKHQVYGLIALLFHRFEMSLVLGEDGKKPEFPVLNDTTPGLGITGPLKGMDVKVEVRKR</sequence>
<dbReference type="PROSITE" id="PS00086">
    <property type="entry name" value="CYTOCHROME_P450"/>
    <property type="match status" value="1"/>
</dbReference>
<evidence type="ECO:0000256" key="3">
    <source>
        <dbReference type="ARBA" id="ARBA00022617"/>
    </source>
</evidence>
<comment type="cofactor">
    <cofactor evidence="1 7">
        <name>heme</name>
        <dbReference type="ChEBI" id="CHEBI:30413"/>
    </cofactor>
</comment>
<organism evidence="9 10">
    <name type="scientific">Clonostachys byssicola</name>
    <dbReference type="NCBI Taxonomy" id="160290"/>
    <lineage>
        <taxon>Eukaryota</taxon>
        <taxon>Fungi</taxon>
        <taxon>Dikarya</taxon>
        <taxon>Ascomycota</taxon>
        <taxon>Pezizomycotina</taxon>
        <taxon>Sordariomycetes</taxon>
        <taxon>Hypocreomycetidae</taxon>
        <taxon>Hypocreales</taxon>
        <taxon>Bionectriaceae</taxon>
        <taxon>Clonostachys</taxon>
    </lineage>
</organism>
<dbReference type="OrthoDB" id="1470350at2759"/>
<dbReference type="Gene3D" id="1.10.630.10">
    <property type="entry name" value="Cytochrome P450"/>
    <property type="match status" value="1"/>
</dbReference>
<reference evidence="10" key="1">
    <citation type="submission" date="2019-06" db="EMBL/GenBank/DDBJ databases">
        <authorList>
            <person name="Broberg M."/>
        </authorList>
    </citation>
    <scope>NUCLEOTIDE SEQUENCE [LARGE SCALE GENOMIC DNA]</scope>
</reference>
<dbReference type="AlphaFoldDB" id="A0A9N9UE65"/>
<comment type="similarity">
    <text evidence="2 8">Belongs to the cytochrome P450 family.</text>
</comment>
<evidence type="ECO:0000256" key="4">
    <source>
        <dbReference type="ARBA" id="ARBA00022723"/>
    </source>
</evidence>
<dbReference type="InterPro" id="IPR050529">
    <property type="entry name" value="CYP450_sterol_14alpha_dmase"/>
</dbReference>
<dbReference type="Proteomes" id="UP000754883">
    <property type="component" value="Unassembled WGS sequence"/>
</dbReference>
<keyword evidence="6 8" id="KW-0503">Monooxygenase</keyword>
<dbReference type="EMBL" id="CABFNO020001379">
    <property type="protein sequence ID" value="CAG9984164.1"/>
    <property type="molecule type" value="Genomic_DNA"/>
</dbReference>
<evidence type="ECO:0008006" key="11">
    <source>
        <dbReference type="Google" id="ProtNLM"/>
    </source>
</evidence>
<dbReference type="SUPFAM" id="SSF48264">
    <property type="entry name" value="Cytochrome P450"/>
    <property type="match status" value="1"/>
</dbReference>
<dbReference type="InterPro" id="IPR002403">
    <property type="entry name" value="Cyt_P450_E_grp-IV"/>
</dbReference>
<evidence type="ECO:0000256" key="7">
    <source>
        <dbReference type="PIRSR" id="PIRSR602403-1"/>
    </source>
</evidence>
<dbReference type="Pfam" id="PF00067">
    <property type="entry name" value="p450"/>
    <property type="match status" value="1"/>
</dbReference>
<dbReference type="InterPro" id="IPR001128">
    <property type="entry name" value="Cyt_P450"/>
</dbReference>
<keyword evidence="8" id="KW-0560">Oxidoreductase</keyword>
<dbReference type="PRINTS" id="PR00465">
    <property type="entry name" value="EP450IV"/>
</dbReference>
<gene>
    <name evidence="9" type="ORF">CBYS24578_00008648</name>
</gene>
<name>A0A9N9UE65_9HYPO</name>
<evidence type="ECO:0000256" key="1">
    <source>
        <dbReference type="ARBA" id="ARBA00001971"/>
    </source>
</evidence>
<dbReference type="InterPro" id="IPR036396">
    <property type="entry name" value="Cyt_P450_sf"/>
</dbReference>
<dbReference type="PANTHER" id="PTHR24304">
    <property type="entry name" value="CYTOCHROME P450 FAMILY 7"/>
    <property type="match status" value="1"/>
</dbReference>
<evidence type="ECO:0000313" key="9">
    <source>
        <dbReference type="EMBL" id="CAG9984164.1"/>
    </source>
</evidence>